<proteinExistence type="predicted"/>
<comment type="caution">
    <text evidence="1">The sequence shown here is derived from an EMBL/GenBank/DDBJ whole genome shotgun (WGS) entry which is preliminary data.</text>
</comment>
<sequence>MADLSCKIYEERHGVEVSSFCILEAMRILVTAQPYKPLLWKLYSTCQYLYSLRPASFARCEVRVDDYVCREIDWISGDTDEICDVILVDDLEKKRICERYC</sequence>
<feature type="non-terminal residue" evidence="1">
    <location>
        <position position="101"/>
    </location>
</feature>
<evidence type="ECO:0000313" key="2">
    <source>
        <dbReference type="Proteomes" id="UP001152795"/>
    </source>
</evidence>
<accession>A0A7D9ELA8</accession>
<dbReference type="EMBL" id="CACRXK020007194">
    <property type="protein sequence ID" value="CAB4011574.1"/>
    <property type="molecule type" value="Genomic_DNA"/>
</dbReference>
<evidence type="ECO:0000313" key="1">
    <source>
        <dbReference type="EMBL" id="CAB4011574.1"/>
    </source>
</evidence>
<protein>
    <submittedName>
        <fullName evidence="1">Uncharacterized protein</fullName>
    </submittedName>
</protein>
<gene>
    <name evidence="1" type="ORF">PACLA_8A034072</name>
</gene>
<dbReference type="Proteomes" id="UP001152795">
    <property type="component" value="Unassembled WGS sequence"/>
</dbReference>
<dbReference type="AlphaFoldDB" id="A0A7D9ELA8"/>
<reference evidence="1" key="1">
    <citation type="submission" date="2020-04" db="EMBL/GenBank/DDBJ databases">
        <authorList>
            <person name="Alioto T."/>
            <person name="Alioto T."/>
            <person name="Gomez Garrido J."/>
        </authorList>
    </citation>
    <scope>NUCLEOTIDE SEQUENCE</scope>
    <source>
        <strain evidence="1">A484AB</strain>
    </source>
</reference>
<organism evidence="1 2">
    <name type="scientific">Paramuricea clavata</name>
    <name type="common">Red gorgonian</name>
    <name type="synonym">Violescent sea-whip</name>
    <dbReference type="NCBI Taxonomy" id="317549"/>
    <lineage>
        <taxon>Eukaryota</taxon>
        <taxon>Metazoa</taxon>
        <taxon>Cnidaria</taxon>
        <taxon>Anthozoa</taxon>
        <taxon>Octocorallia</taxon>
        <taxon>Malacalcyonacea</taxon>
        <taxon>Plexauridae</taxon>
        <taxon>Paramuricea</taxon>
    </lineage>
</organism>
<keyword evidence="2" id="KW-1185">Reference proteome</keyword>
<name>A0A7D9ELA8_PARCT</name>